<protein>
    <submittedName>
        <fullName evidence="1">Uncharacterized protein</fullName>
    </submittedName>
</protein>
<evidence type="ECO:0000313" key="2">
    <source>
        <dbReference type="Proteomes" id="UP000784294"/>
    </source>
</evidence>
<dbReference type="AlphaFoldDB" id="A0A448WHR8"/>
<dbReference type="EMBL" id="CAAALY010013881">
    <property type="protein sequence ID" value="VEL12135.1"/>
    <property type="molecule type" value="Genomic_DNA"/>
</dbReference>
<sequence length="86" mass="9520">MTPTNEIASSEHVKSYDKENEELLLSDFLEDEIASNDEALLNANFDKVCQIASKDDSDFLHDAPFLGAYQTPAKKKILSSKSGILL</sequence>
<organism evidence="1 2">
    <name type="scientific">Protopolystoma xenopodis</name>
    <dbReference type="NCBI Taxonomy" id="117903"/>
    <lineage>
        <taxon>Eukaryota</taxon>
        <taxon>Metazoa</taxon>
        <taxon>Spiralia</taxon>
        <taxon>Lophotrochozoa</taxon>
        <taxon>Platyhelminthes</taxon>
        <taxon>Monogenea</taxon>
        <taxon>Polyopisthocotylea</taxon>
        <taxon>Polystomatidea</taxon>
        <taxon>Polystomatidae</taxon>
        <taxon>Protopolystoma</taxon>
    </lineage>
</organism>
<comment type="caution">
    <text evidence="1">The sequence shown here is derived from an EMBL/GenBank/DDBJ whole genome shotgun (WGS) entry which is preliminary data.</text>
</comment>
<dbReference type="Proteomes" id="UP000784294">
    <property type="component" value="Unassembled WGS sequence"/>
</dbReference>
<evidence type="ECO:0000313" key="1">
    <source>
        <dbReference type="EMBL" id="VEL12135.1"/>
    </source>
</evidence>
<reference evidence="1" key="1">
    <citation type="submission" date="2018-11" db="EMBL/GenBank/DDBJ databases">
        <authorList>
            <consortium name="Pathogen Informatics"/>
        </authorList>
    </citation>
    <scope>NUCLEOTIDE SEQUENCE</scope>
</reference>
<keyword evidence="2" id="KW-1185">Reference proteome</keyword>
<name>A0A448WHR8_9PLAT</name>
<gene>
    <name evidence="1" type="ORF">PXEA_LOCUS5575</name>
</gene>
<proteinExistence type="predicted"/>
<accession>A0A448WHR8</accession>